<dbReference type="GO" id="GO:0008270">
    <property type="term" value="F:zinc ion binding"/>
    <property type="evidence" value="ECO:0007669"/>
    <property type="project" value="UniProtKB-KW"/>
</dbReference>
<dbReference type="PANTHER" id="PTHR46451">
    <property type="entry name" value="RAS-RESPONSIVE ELEMENT-BINDING PROTEIN 1"/>
    <property type="match status" value="1"/>
</dbReference>
<protein>
    <recommendedName>
        <fullName evidence="3">C2H2-type domain-containing protein</fullName>
    </recommendedName>
</protein>
<dbReference type="InterPro" id="IPR013087">
    <property type="entry name" value="Znf_C2H2_type"/>
</dbReference>
<evidence type="ECO:0000313" key="4">
    <source>
        <dbReference type="EMBL" id="KAK5535796.1"/>
    </source>
</evidence>
<dbReference type="PROSITE" id="PS00028">
    <property type="entry name" value="ZINC_FINGER_C2H2_1"/>
    <property type="match status" value="1"/>
</dbReference>
<dbReference type="Pfam" id="PF00096">
    <property type="entry name" value="zf-C2H2"/>
    <property type="match status" value="1"/>
</dbReference>
<keyword evidence="5" id="KW-1185">Reference proteome</keyword>
<feature type="region of interest" description="Disordered" evidence="2">
    <location>
        <begin position="1"/>
        <end position="78"/>
    </location>
</feature>
<keyword evidence="1" id="KW-0863">Zinc-finger</keyword>
<evidence type="ECO:0000313" key="5">
    <source>
        <dbReference type="Proteomes" id="UP001345827"/>
    </source>
</evidence>
<organism evidence="4 5">
    <name type="scientific">Vermiconidia calcicola</name>
    <dbReference type="NCBI Taxonomy" id="1690605"/>
    <lineage>
        <taxon>Eukaryota</taxon>
        <taxon>Fungi</taxon>
        <taxon>Dikarya</taxon>
        <taxon>Ascomycota</taxon>
        <taxon>Pezizomycotina</taxon>
        <taxon>Dothideomycetes</taxon>
        <taxon>Dothideomycetidae</taxon>
        <taxon>Mycosphaerellales</taxon>
        <taxon>Extremaceae</taxon>
        <taxon>Vermiconidia</taxon>
    </lineage>
</organism>
<evidence type="ECO:0000256" key="1">
    <source>
        <dbReference type="PROSITE-ProRule" id="PRU00042"/>
    </source>
</evidence>
<dbReference type="GO" id="GO:0001228">
    <property type="term" value="F:DNA-binding transcription activator activity, RNA polymerase II-specific"/>
    <property type="evidence" value="ECO:0007669"/>
    <property type="project" value="TreeGrafter"/>
</dbReference>
<dbReference type="GO" id="GO:0000978">
    <property type="term" value="F:RNA polymerase II cis-regulatory region sequence-specific DNA binding"/>
    <property type="evidence" value="ECO:0007669"/>
    <property type="project" value="TreeGrafter"/>
</dbReference>
<dbReference type="SUPFAM" id="SSF57667">
    <property type="entry name" value="beta-beta-alpha zinc fingers"/>
    <property type="match status" value="1"/>
</dbReference>
<evidence type="ECO:0000259" key="3">
    <source>
        <dbReference type="PROSITE" id="PS50157"/>
    </source>
</evidence>
<dbReference type="InterPro" id="IPR036236">
    <property type="entry name" value="Znf_C2H2_sf"/>
</dbReference>
<evidence type="ECO:0000256" key="2">
    <source>
        <dbReference type="SAM" id="MobiDB-lite"/>
    </source>
</evidence>
<dbReference type="Gene3D" id="3.30.160.60">
    <property type="entry name" value="Classic Zinc Finger"/>
    <property type="match status" value="1"/>
</dbReference>
<keyword evidence="1" id="KW-0479">Metal-binding</keyword>
<dbReference type="EMBL" id="JAXLQG010000009">
    <property type="protein sequence ID" value="KAK5535796.1"/>
    <property type="molecule type" value="Genomic_DNA"/>
</dbReference>
<keyword evidence="1" id="KW-0862">Zinc</keyword>
<comment type="caution">
    <text evidence="4">The sequence shown here is derived from an EMBL/GenBank/DDBJ whole genome shotgun (WGS) entry which is preliminary data.</text>
</comment>
<sequence length="210" mass="23921">MPPYRAFVEEWPEFADESAPDLRNPDHDTDIDPSVPVLKHAVSVQRDAWSETSEEEEDEIFTPNAHEPQDSVTSYDASEKGGLLNGLLDYAEYGGVGRDQEGAKKRRAEWIDISEDEIPVKHEDACNVDNRQASKSVMLDIDAKKNLCNICLKRFSRTDALTRHYKAVHLRIKPFKCTHCGSRYTRKDLLGKHHGFCRVIRARARVARVS</sequence>
<feature type="domain" description="C2H2-type" evidence="3">
    <location>
        <begin position="146"/>
        <end position="174"/>
    </location>
</feature>
<dbReference type="Proteomes" id="UP001345827">
    <property type="component" value="Unassembled WGS sequence"/>
</dbReference>
<dbReference type="AlphaFoldDB" id="A0AAV9Q5V6"/>
<dbReference type="GO" id="GO:0005634">
    <property type="term" value="C:nucleus"/>
    <property type="evidence" value="ECO:0007669"/>
    <property type="project" value="TreeGrafter"/>
</dbReference>
<feature type="compositionally biased region" description="Acidic residues" evidence="2">
    <location>
        <begin position="10"/>
        <end position="19"/>
    </location>
</feature>
<dbReference type="InterPro" id="IPR052795">
    <property type="entry name" value="RREB1"/>
</dbReference>
<accession>A0AAV9Q5V6</accession>
<proteinExistence type="predicted"/>
<name>A0AAV9Q5V6_9PEZI</name>
<dbReference type="PROSITE" id="PS50157">
    <property type="entry name" value="ZINC_FINGER_C2H2_2"/>
    <property type="match status" value="1"/>
</dbReference>
<reference evidence="4 5" key="1">
    <citation type="submission" date="2023-06" db="EMBL/GenBank/DDBJ databases">
        <title>Black Yeasts Isolated from many extreme environments.</title>
        <authorList>
            <person name="Coleine C."/>
            <person name="Stajich J.E."/>
            <person name="Selbmann L."/>
        </authorList>
    </citation>
    <scope>NUCLEOTIDE SEQUENCE [LARGE SCALE GENOMIC DNA]</scope>
    <source>
        <strain evidence="4 5">CCFEE 5887</strain>
    </source>
</reference>
<gene>
    <name evidence="4" type="ORF">LTR25_005698</name>
</gene>
<dbReference type="PANTHER" id="PTHR46451:SF1">
    <property type="entry name" value="RAS-RESPONSIVE ELEMENT-BINDING PROTEIN 1"/>
    <property type="match status" value="1"/>
</dbReference>